<dbReference type="KEGG" id="bco:Bcell_0465"/>
<gene>
    <name evidence="1" type="ordered locus">Bcell_0465</name>
</gene>
<dbReference type="AlphaFoldDB" id="E6TWR4"/>
<evidence type="ECO:0000313" key="1">
    <source>
        <dbReference type="EMBL" id="ADU28747.1"/>
    </source>
</evidence>
<evidence type="ECO:0008006" key="3">
    <source>
        <dbReference type="Google" id="ProtNLM"/>
    </source>
</evidence>
<sequence>MKNISNLYFGNAALHDEAEKISLETVTVNEESYFKIENYNHMNPFFMTVVSDVDHWMFISSTGGLTCGRKNAESSLFPYYTDDKIHDSIETTGSHTILIVNKEEKNFLWKPFSLHNSNVYKITRNLYKNTTGNKIMFEEINHDLEVSYTYTWKNSDAFGFIKESRIVNLAEKEVDIKVLDGIRNILPYGVNTLLQTTKSTLVDGYKRCELVEQAGLAIYTLSSILTDKAEPSESLKATTVWSKGLDNPSYLLSEQQINAFSQNEEIQTEDDIKGRRGSYYVVDSIHLKASKSKDWQIVAELNQSASDVEKLIKEIMDNQSILEVLDADVSKGDYNLNKLVFEADGFQCTANEKASYRHFSNTLYNIMRGGIYADGYEIDKEDFKVFVRNWNKEVYTKHLDFMSQLPETINYNELIALAAELHCKDFERIVLEYLPLTFSRRHGDPSRPWNKFSIEVSKEDGGKELKFEGNWRDIFQNWEALSISYPAYTESIISKFVNASTADGYNPYRITKDGIDWEVLDPEDPWSNIGYWGDHQIIYLLKLMELSKAYNPKKLQDLLHKDIFVYANVPYRIKGFDALVDDPRNSIVFDDKSEERIKNKTTSIGSDGKLVYNKGEIYKVNLMEKLLVTLLSKFSNYVSEGGIWMNTQRPEWNDANNALVGNGLSMVTLYYMHRFQDYMSQIVEEMKEDTIEVSVEVQQKFQDITAVLKDSKQYLGNKISDDTRFEIVKALGKIGENYRNSIYDNGFVGEKASISLESLKEFIELSMIHLKDSIKKNKREDGLYHSYNLIRFDKENCSISNLYEMLEGQVSVLSSKALDGKESIAVLEALKNSSIYREDQNSYMLYPNRELPKFLEKNVIPEEQVMSSTILKEELNQNRTLFIEKDINGKYHFNGRFRNGDEIEEALKATEAYKDEDIKTVKEIFSNLFNHHAFTGRSGTFYKYEGLGSIYWHMVSKLVLATQENFEDVYSEKGMTEEARTLMNDYEAIKEGIGVEKSPEEYGAFPTEAYSHTPGFAGVQQPGMTGQVKEDFISRLGELGVKVEDGLVHFKPVLLEKAEFLKEKKAWSLPRNSNSAETETMLLDENSLGFTFCAVPVIYYLDDKKKIIVYYKDGSESVFEDVDTLDLETSQNIFNREGKIEKIKVYVDGSNLK</sequence>
<dbReference type="eggNOG" id="ENOG502Z7VC">
    <property type="taxonomic scope" value="Bacteria"/>
</dbReference>
<proteinExistence type="predicted"/>
<dbReference type="Proteomes" id="UP000001401">
    <property type="component" value="Chromosome"/>
</dbReference>
<reference evidence="1" key="1">
    <citation type="submission" date="2010-12" db="EMBL/GenBank/DDBJ databases">
        <title>Complete sequence of Bacillus cellulosilyticus DSM 2522.</title>
        <authorList>
            <consortium name="US DOE Joint Genome Institute"/>
            <person name="Lucas S."/>
            <person name="Copeland A."/>
            <person name="Lapidus A."/>
            <person name="Cheng J.-F."/>
            <person name="Bruce D."/>
            <person name="Goodwin L."/>
            <person name="Pitluck S."/>
            <person name="Chertkov O."/>
            <person name="Detter J.C."/>
            <person name="Han C."/>
            <person name="Tapia R."/>
            <person name="Land M."/>
            <person name="Hauser L."/>
            <person name="Jeffries C."/>
            <person name="Kyrpides N."/>
            <person name="Ivanova N."/>
            <person name="Mikhailova N."/>
            <person name="Brumm P."/>
            <person name="Mead D."/>
            <person name="Woyke T."/>
        </authorList>
    </citation>
    <scope>NUCLEOTIDE SEQUENCE [LARGE SCALE GENOMIC DNA]</scope>
    <source>
        <strain evidence="1">DSM 2522</strain>
    </source>
</reference>
<protein>
    <recommendedName>
        <fullName evidence="3">Cellobiose phosphorylase</fullName>
    </recommendedName>
</protein>
<accession>E6TWR4</accession>
<evidence type="ECO:0000313" key="2">
    <source>
        <dbReference type="Proteomes" id="UP000001401"/>
    </source>
</evidence>
<dbReference type="EMBL" id="CP002394">
    <property type="protein sequence ID" value="ADU28747.1"/>
    <property type="molecule type" value="Genomic_DNA"/>
</dbReference>
<name>E6TWR4_EVAC2</name>
<dbReference type="STRING" id="649639.Bcell_0465"/>
<dbReference type="HOGENOM" id="CLU_276188_0_0_9"/>
<dbReference type="OrthoDB" id="219241at2"/>
<organism evidence="1 2">
    <name type="scientific">Evansella cellulosilytica (strain ATCC 21833 / DSM 2522 / FERM P-1141 / JCM 9156 / N-4)</name>
    <name type="common">Bacillus cellulosilyticus</name>
    <dbReference type="NCBI Taxonomy" id="649639"/>
    <lineage>
        <taxon>Bacteria</taxon>
        <taxon>Bacillati</taxon>
        <taxon>Bacillota</taxon>
        <taxon>Bacilli</taxon>
        <taxon>Bacillales</taxon>
        <taxon>Bacillaceae</taxon>
        <taxon>Evansella</taxon>
    </lineage>
</organism>
<dbReference type="RefSeq" id="WP_013487088.1">
    <property type="nucleotide sequence ID" value="NC_014829.1"/>
</dbReference>
<keyword evidence="2" id="KW-1185">Reference proteome</keyword>